<evidence type="ECO:0000313" key="2">
    <source>
        <dbReference type="Proteomes" id="UP000252139"/>
    </source>
</evidence>
<proteinExistence type="predicted"/>
<dbReference type="AlphaFoldDB" id="A0A367J0D4"/>
<sequence length="73" mass="8538">MTTIVKMNRSMNENLSLDVLQKKTIILHYLGTIWRPRSGEIAMTEYRLSLYRRRYKANECNSIGTTSKERAGK</sequence>
<feature type="non-terminal residue" evidence="1">
    <location>
        <position position="73"/>
    </location>
</feature>
<reference evidence="1 2" key="1">
    <citation type="journal article" date="2018" name="G3 (Bethesda)">
        <title>Phylogenetic and Phylogenomic Definition of Rhizopus Species.</title>
        <authorList>
            <person name="Gryganskyi A.P."/>
            <person name="Golan J."/>
            <person name="Dolatabadi S."/>
            <person name="Mondo S."/>
            <person name="Robb S."/>
            <person name="Idnurm A."/>
            <person name="Muszewska A."/>
            <person name="Steczkiewicz K."/>
            <person name="Masonjones S."/>
            <person name="Liao H.L."/>
            <person name="Gajdeczka M.T."/>
            <person name="Anike F."/>
            <person name="Vuek A."/>
            <person name="Anishchenko I.M."/>
            <person name="Voigt K."/>
            <person name="de Hoog G.S."/>
            <person name="Smith M.E."/>
            <person name="Heitman J."/>
            <person name="Vilgalys R."/>
            <person name="Stajich J.E."/>
        </authorList>
    </citation>
    <scope>NUCLEOTIDE SEQUENCE [LARGE SCALE GENOMIC DNA]</scope>
    <source>
        <strain evidence="1 2">CBS 357.93</strain>
    </source>
</reference>
<protein>
    <submittedName>
        <fullName evidence="1">Uncharacterized protein</fullName>
    </submittedName>
</protein>
<keyword evidence="2" id="KW-1185">Reference proteome</keyword>
<dbReference type="EMBL" id="PJQL01002748">
    <property type="protein sequence ID" value="RCH83181.1"/>
    <property type="molecule type" value="Genomic_DNA"/>
</dbReference>
<comment type="caution">
    <text evidence="1">The sequence shown here is derived from an EMBL/GenBank/DDBJ whole genome shotgun (WGS) entry which is preliminary data.</text>
</comment>
<organism evidence="1 2">
    <name type="scientific">Rhizopus azygosporus</name>
    <name type="common">Rhizopus microsporus var. azygosporus</name>
    <dbReference type="NCBI Taxonomy" id="86630"/>
    <lineage>
        <taxon>Eukaryota</taxon>
        <taxon>Fungi</taxon>
        <taxon>Fungi incertae sedis</taxon>
        <taxon>Mucoromycota</taxon>
        <taxon>Mucoromycotina</taxon>
        <taxon>Mucoromycetes</taxon>
        <taxon>Mucorales</taxon>
        <taxon>Mucorineae</taxon>
        <taxon>Rhizopodaceae</taxon>
        <taxon>Rhizopus</taxon>
    </lineage>
</organism>
<name>A0A367J0D4_RHIAZ</name>
<gene>
    <name evidence="1" type="ORF">CU097_007107</name>
</gene>
<evidence type="ECO:0000313" key="1">
    <source>
        <dbReference type="EMBL" id="RCH83181.1"/>
    </source>
</evidence>
<accession>A0A367J0D4</accession>
<dbReference type="Proteomes" id="UP000252139">
    <property type="component" value="Unassembled WGS sequence"/>
</dbReference>